<evidence type="ECO:0000313" key="4">
    <source>
        <dbReference type="Proteomes" id="UP001164746"/>
    </source>
</evidence>
<evidence type="ECO:0000256" key="1">
    <source>
        <dbReference type="SAM" id="MobiDB-lite"/>
    </source>
</evidence>
<feature type="compositionally biased region" description="Polar residues" evidence="1">
    <location>
        <begin position="15"/>
        <end position="45"/>
    </location>
</feature>
<protein>
    <submittedName>
        <fullName evidence="3">Uncharacterized protein</fullName>
    </submittedName>
</protein>
<feature type="compositionally biased region" description="Basic and acidic residues" evidence="1">
    <location>
        <begin position="1"/>
        <end position="11"/>
    </location>
</feature>
<feature type="transmembrane region" description="Helical" evidence="2">
    <location>
        <begin position="70"/>
        <end position="91"/>
    </location>
</feature>
<reference evidence="3" key="1">
    <citation type="submission" date="2022-11" db="EMBL/GenBank/DDBJ databases">
        <title>Centuries of genome instability and evolution in soft-shell clam transmissible cancer (bioRxiv).</title>
        <authorList>
            <person name="Hart S.F.M."/>
            <person name="Yonemitsu M.A."/>
            <person name="Giersch R.M."/>
            <person name="Beal B.F."/>
            <person name="Arriagada G."/>
            <person name="Davis B.W."/>
            <person name="Ostrander E.A."/>
            <person name="Goff S.P."/>
            <person name="Metzger M.J."/>
        </authorList>
    </citation>
    <scope>NUCLEOTIDE SEQUENCE</scope>
    <source>
        <strain evidence="3">MELC-2E11</strain>
        <tissue evidence="3">Siphon/mantle</tissue>
    </source>
</reference>
<evidence type="ECO:0000313" key="3">
    <source>
        <dbReference type="EMBL" id="WAR24702.1"/>
    </source>
</evidence>
<feature type="compositionally biased region" description="Basic and acidic residues" evidence="1">
    <location>
        <begin position="220"/>
        <end position="236"/>
    </location>
</feature>
<keyword evidence="2" id="KW-1133">Transmembrane helix</keyword>
<feature type="region of interest" description="Disordered" evidence="1">
    <location>
        <begin position="1"/>
        <end position="46"/>
    </location>
</feature>
<evidence type="ECO:0000256" key="2">
    <source>
        <dbReference type="SAM" id="Phobius"/>
    </source>
</evidence>
<proteinExistence type="predicted"/>
<keyword evidence="2" id="KW-0472">Membrane</keyword>
<feature type="compositionally biased region" description="Polar residues" evidence="1">
    <location>
        <begin position="189"/>
        <end position="201"/>
    </location>
</feature>
<dbReference type="Proteomes" id="UP001164746">
    <property type="component" value="Chromosome 13"/>
</dbReference>
<feature type="compositionally biased region" description="Basic and acidic residues" evidence="1">
    <location>
        <begin position="318"/>
        <end position="330"/>
    </location>
</feature>
<organism evidence="3 4">
    <name type="scientific">Mya arenaria</name>
    <name type="common">Soft-shell clam</name>
    <dbReference type="NCBI Taxonomy" id="6604"/>
    <lineage>
        <taxon>Eukaryota</taxon>
        <taxon>Metazoa</taxon>
        <taxon>Spiralia</taxon>
        <taxon>Lophotrochozoa</taxon>
        <taxon>Mollusca</taxon>
        <taxon>Bivalvia</taxon>
        <taxon>Autobranchia</taxon>
        <taxon>Heteroconchia</taxon>
        <taxon>Euheterodonta</taxon>
        <taxon>Imparidentia</taxon>
        <taxon>Neoheterodontei</taxon>
        <taxon>Myida</taxon>
        <taxon>Myoidea</taxon>
        <taxon>Myidae</taxon>
        <taxon>Mya</taxon>
    </lineage>
</organism>
<feature type="region of interest" description="Disordered" evidence="1">
    <location>
        <begin position="318"/>
        <end position="352"/>
    </location>
</feature>
<gene>
    <name evidence="3" type="ORF">MAR_038371</name>
</gene>
<keyword evidence="4" id="KW-1185">Reference proteome</keyword>
<feature type="region of interest" description="Disordered" evidence="1">
    <location>
        <begin position="142"/>
        <end position="249"/>
    </location>
</feature>
<dbReference type="EMBL" id="CP111024">
    <property type="protein sequence ID" value="WAR24702.1"/>
    <property type="molecule type" value="Genomic_DNA"/>
</dbReference>
<accession>A0ABY7FUG8</accession>
<sequence length="352" mass="38171">MHRTEKSDECVPNKPVQTTRSTPLTLSSQPRSVQTETNAGISTTKETVKVLSTKGREENGGSDGSNKDTIILVSVLISLAVTALLVLLIAIRLRRESQQNTPEAIPGETVLTQTKKRKSLVKKIAGSYIKMKVINSTVHFDSAHPNTTKEPHETSFINGIDRPTSAAINDQDTDDTEDKPFLQGPRAHPNTTEEQQETSFINGIDRPTSAAINDQDTDATEDKPFLQGPRHEENRPPKSTNTTATAPIPVTSHVLGGKISEKKLSPCVDPVYPSVGAYTAGATFCPNRDGATATEELDERTNGQATPCVIGDIESVEKLQESDSDEKSDFDTDSGSQEETISFLDETASKHM</sequence>
<keyword evidence="2" id="KW-0812">Transmembrane</keyword>
<name>A0ABY7FUG8_MYAAR</name>